<dbReference type="FunFam" id="3.30.450.60:FF:000006">
    <property type="entry name" value="AP-1 complex subunit mu-1 isoform 1"/>
    <property type="match status" value="1"/>
</dbReference>
<keyword evidence="4" id="KW-0813">Transport</keyword>
<evidence type="ECO:0000256" key="9">
    <source>
        <dbReference type="ARBA" id="ARBA00023329"/>
    </source>
</evidence>
<dbReference type="SUPFAM" id="SSF49447">
    <property type="entry name" value="Second domain of Mu2 adaptin subunit (ap50) of ap2 adaptor"/>
    <property type="match status" value="1"/>
</dbReference>
<evidence type="ECO:0000259" key="21">
    <source>
        <dbReference type="PROSITE" id="PS51072"/>
    </source>
</evidence>
<dbReference type="SUPFAM" id="SSF64356">
    <property type="entry name" value="SNARE-like"/>
    <property type="match status" value="1"/>
</dbReference>
<comment type="subcellular location">
    <subcellularLocation>
        <location evidence="1">Cytoplasmic vesicle</location>
        <location evidence="1">Clathrin-coated vesicle membrane</location>
        <topology evidence="1">Peripheral membrane protein</topology>
        <orientation evidence="1">Cytoplasmic side</orientation>
    </subcellularLocation>
    <subcellularLocation>
        <location evidence="2">Golgi apparatus</location>
    </subcellularLocation>
</comment>
<dbReference type="AlphaFoldDB" id="A0A4W2F4H0"/>
<keyword evidence="9" id="KW-0968">Cytoplasmic vesicle</keyword>
<dbReference type="PROSITE" id="PS51072">
    <property type="entry name" value="MHD"/>
    <property type="match status" value="1"/>
</dbReference>
<dbReference type="InterPro" id="IPR001392">
    <property type="entry name" value="Clathrin_mu"/>
</dbReference>
<sequence>MSASAVFILDVKGKPLISRNYKGDVAMSEIDHFMPLLMQREEEGALTPLLSHGRVHFLWIKYSNLYLVATTLKNANASLVYSFLYKIVEVFSEYFKELEEESIRDNFVIVYELLDELMDFGFPQTTDSKILQEYITQQGNKLETGKSRVPPTVTNAVSWRSEGIKYKKNEVFIDVIESVNLLVNANGSVLLSEIVGSIKLKVFLSGMPELRLGLNDRVLFELTGRSKNKSVELEDVKFHQCVRLSRFDNDRTISFIPPDGDFELMSYRLSTQAKGQFKKQSVANGVEISVPVPSDADSPRFKTSVGSAKYVPEKNTVIWSIKSFPGGKEYLMRAHFGLPSVEKEEVEGRPPIGVKFEIPYFTVSGIQVREGGRVVPLLDLGGSPFLSFLGLDRLRSLAWLISSFTVILFFFFWNSVAFSLNKHFNFNFWVCWVFVVVSELSLVAVSRGYFFNCGGFSCCRAWVLEPEGFSSCRAQA</sequence>
<proteinExistence type="inferred from homology"/>
<reference evidence="22" key="2">
    <citation type="submission" date="2025-08" db="UniProtKB">
        <authorList>
            <consortium name="Ensembl"/>
        </authorList>
    </citation>
    <scope>IDENTIFICATION</scope>
</reference>
<evidence type="ECO:0000256" key="12">
    <source>
        <dbReference type="ARBA" id="ARBA00070940"/>
    </source>
</evidence>
<keyword evidence="7" id="KW-0333">Golgi apparatus</keyword>
<evidence type="ECO:0000256" key="4">
    <source>
        <dbReference type="ARBA" id="ARBA00022448"/>
    </source>
</evidence>
<name>A0A4W2F4H0_BOBOX</name>
<evidence type="ECO:0000256" key="1">
    <source>
        <dbReference type="ARBA" id="ARBA00004145"/>
    </source>
</evidence>
<evidence type="ECO:0000313" key="22">
    <source>
        <dbReference type="Ensembl" id="ENSBIXP00000043930.1"/>
    </source>
</evidence>
<evidence type="ECO:0000256" key="8">
    <source>
        <dbReference type="ARBA" id="ARBA00023136"/>
    </source>
</evidence>
<evidence type="ECO:0000256" key="6">
    <source>
        <dbReference type="ARBA" id="ARBA00022927"/>
    </source>
</evidence>
<reference evidence="22 23" key="1">
    <citation type="submission" date="2018-11" db="EMBL/GenBank/DDBJ databases">
        <title>Haplotype-resolved cattle genomes.</title>
        <authorList>
            <person name="Low W.Y."/>
            <person name="Tearle R."/>
            <person name="Bickhart D.M."/>
            <person name="Rosen B.D."/>
            <person name="Koren S."/>
            <person name="Rhie A."/>
            <person name="Hiendleder S."/>
            <person name="Phillippy A.M."/>
            <person name="Smith T.P.L."/>
            <person name="Williams J.L."/>
        </authorList>
    </citation>
    <scope>NUCLEOTIDE SEQUENCE [LARGE SCALE GENOMIC DNA]</scope>
</reference>
<dbReference type="PROSITE" id="PS00990">
    <property type="entry name" value="CLAT_ADAPTOR_M_1"/>
    <property type="match status" value="1"/>
</dbReference>
<dbReference type="Pfam" id="PF00928">
    <property type="entry name" value="Adap_comp_sub"/>
    <property type="match status" value="1"/>
</dbReference>
<evidence type="ECO:0000256" key="3">
    <source>
        <dbReference type="ARBA" id="ARBA00005324"/>
    </source>
</evidence>
<dbReference type="Pfam" id="PF01217">
    <property type="entry name" value="Clat_adaptor_s"/>
    <property type="match status" value="1"/>
</dbReference>
<keyword evidence="23" id="KW-1185">Reference proteome</keyword>
<protein>
    <recommendedName>
        <fullName evidence="12">AP-1 complex subunit mu-2</fullName>
    </recommendedName>
    <alternativeName>
        <fullName evidence="16">AP-mu chain family member mu1B</fullName>
    </alternativeName>
    <alternativeName>
        <fullName evidence="13">Adaptor protein complex AP-1 subunit mu-2</fullName>
    </alternativeName>
    <alternativeName>
        <fullName evidence="14">Adaptor-related protein complex 1 subunit mu-2</fullName>
    </alternativeName>
    <alternativeName>
        <fullName evidence="19">Clathrin assembly protein complex 1 mu-2 medium chain 2</fullName>
    </alternativeName>
    <alternativeName>
        <fullName evidence="17">Golgi adaptor HA1/AP1 adaptin mu-2 subunit</fullName>
    </alternativeName>
    <alternativeName>
        <fullName evidence="18">Mu-adaptin 2</fullName>
    </alternativeName>
    <alternativeName>
        <fullName evidence="15">Mu1B-adaptin</fullName>
    </alternativeName>
</protein>
<dbReference type="PANTHER" id="PTHR10529">
    <property type="entry name" value="AP COMPLEX SUBUNIT MU"/>
    <property type="match status" value="1"/>
</dbReference>
<evidence type="ECO:0000256" key="11">
    <source>
        <dbReference type="ARBA" id="ARBA00066018"/>
    </source>
</evidence>
<dbReference type="GO" id="GO:0005794">
    <property type="term" value="C:Golgi apparatus"/>
    <property type="evidence" value="ECO:0007669"/>
    <property type="project" value="UniProtKB-SubCell"/>
</dbReference>
<dbReference type="GO" id="GO:0030131">
    <property type="term" value="C:clathrin adaptor complex"/>
    <property type="evidence" value="ECO:0007669"/>
    <property type="project" value="InterPro"/>
</dbReference>
<evidence type="ECO:0000256" key="10">
    <source>
        <dbReference type="ARBA" id="ARBA00057121"/>
    </source>
</evidence>
<evidence type="ECO:0000256" key="20">
    <source>
        <dbReference type="SAM" id="Phobius"/>
    </source>
</evidence>
<feature type="domain" description="MHD" evidence="21">
    <location>
        <begin position="168"/>
        <end position="402"/>
    </location>
</feature>
<dbReference type="Proteomes" id="UP000314981">
    <property type="component" value="Chromosome 7"/>
</dbReference>
<keyword evidence="5" id="KW-0597">Phosphoprotein</keyword>
<dbReference type="Ensembl" id="ENSBIXT00000042994.1">
    <property type="protein sequence ID" value="ENSBIXP00000043930.1"/>
    <property type="gene ID" value="ENSBIXG00000028121.1"/>
</dbReference>
<dbReference type="Gene3D" id="3.30.450.60">
    <property type="match status" value="1"/>
</dbReference>
<evidence type="ECO:0000256" key="17">
    <source>
        <dbReference type="ARBA" id="ARBA00082577"/>
    </source>
</evidence>
<evidence type="ECO:0000256" key="14">
    <source>
        <dbReference type="ARBA" id="ARBA00076568"/>
    </source>
</evidence>
<dbReference type="PRINTS" id="PR00314">
    <property type="entry name" value="CLATHRINADPT"/>
</dbReference>
<evidence type="ECO:0000256" key="16">
    <source>
        <dbReference type="ARBA" id="ARBA00081519"/>
    </source>
</evidence>
<dbReference type="GO" id="GO:0006886">
    <property type="term" value="P:intracellular protein transport"/>
    <property type="evidence" value="ECO:0007669"/>
    <property type="project" value="InterPro"/>
</dbReference>
<keyword evidence="20" id="KW-0812">Transmembrane</keyword>
<accession>A0A4W2F4H0</accession>
<evidence type="ECO:0000256" key="19">
    <source>
        <dbReference type="ARBA" id="ARBA00083054"/>
    </source>
</evidence>
<feature type="transmembrane region" description="Helical" evidence="20">
    <location>
        <begin position="397"/>
        <end position="420"/>
    </location>
</feature>
<reference evidence="22" key="3">
    <citation type="submission" date="2025-09" db="UniProtKB">
        <authorList>
            <consortium name="Ensembl"/>
        </authorList>
    </citation>
    <scope>IDENTIFICATION</scope>
</reference>
<dbReference type="InterPro" id="IPR028565">
    <property type="entry name" value="MHD"/>
</dbReference>
<evidence type="ECO:0000256" key="7">
    <source>
        <dbReference type="ARBA" id="ARBA00023034"/>
    </source>
</evidence>
<keyword evidence="20" id="KW-1133">Transmembrane helix</keyword>
<keyword evidence="8 20" id="KW-0472">Membrane</keyword>
<organism evidence="22 23">
    <name type="scientific">Bos indicus x Bos taurus</name>
    <name type="common">Hybrid cattle</name>
    <dbReference type="NCBI Taxonomy" id="30522"/>
    <lineage>
        <taxon>Eukaryota</taxon>
        <taxon>Metazoa</taxon>
        <taxon>Chordata</taxon>
        <taxon>Craniata</taxon>
        <taxon>Vertebrata</taxon>
        <taxon>Euteleostomi</taxon>
        <taxon>Mammalia</taxon>
        <taxon>Eutheria</taxon>
        <taxon>Laurasiatheria</taxon>
        <taxon>Artiodactyla</taxon>
        <taxon>Ruminantia</taxon>
        <taxon>Pecora</taxon>
        <taxon>Bovidae</taxon>
        <taxon>Bovinae</taxon>
        <taxon>Bos</taxon>
    </lineage>
</organism>
<keyword evidence="6" id="KW-0653">Protein transport</keyword>
<dbReference type="GO" id="GO:0016192">
    <property type="term" value="P:vesicle-mediated transport"/>
    <property type="evidence" value="ECO:0007669"/>
    <property type="project" value="InterPro"/>
</dbReference>
<evidence type="ECO:0000256" key="15">
    <source>
        <dbReference type="ARBA" id="ARBA00077277"/>
    </source>
</evidence>
<evidence type="ECO:0000256" key="5">
    <source>
        <dbReference type="ARBA" id="ARBA00022553"/>
    </source>
</evidence>
<comment type="similarity">
    <text evidence="3">Belongs to the adaptor complexes medium subunit family.</text>
</comment>
<comment type="function">
    <text evidence="10">Subunit of clathrin-associated adaptor protein complex 1 that plays a role in protein sorting in the trans-Golgi network (TGN) and endosomes. The AP complexes mediate the recruitment of clathrin to membranes and the recognition of sorting signals within the cytosolic tails of transmembrane cargo molecules.</text>
</comment>
<dbReference type="FunFam" id="2.60.40.1170:FF:000046">
    <property type="entry name" value="AP-1 complex subunit mu-2"/>
    <property type="match status" value="1"/>
</dbReference>
<dbReference type="InterPro" id="IPR036168">
    <property type="entry name" value="AP2_Mu_C_sf"/>
</dbReference>
<dbReference type="InterPro" id="IPR011012">
    <property type="entry name" value="Longin-like_dom_sf"/>
</dbReference>
<evidence type="ECO:0000256" key="2">
    <source>
        <dbReference type="ARBA" id="ARBA00004555"/>
    </source>
</evidence>
<dbReference type="CDD" id="cd14835">
    <property type="entry name" value="AP1_Mu_N"/>
    <property type="match status" value="1"/>
</dbReference>
<comment type="subunit">
    <text evidence="11">Adaptor protein complex 1 (AP-1) is a heterotetramer composed of two large adaptins (gamma-type subunit AP1G1 and beta-type subunit AP1B1), a medium adaptin (mu-type subunit AP1M1 or AP1M2) and a small adaptin (sigma-type subunit AP1S1 or AP1S2 or AP1S3). Interacts with P2X4.</text>
</comment>
<evidence type="ECO:0000256" key="13">
    <source>
        <dbReference type="ARBA" id="ARBA00075080"/>
    </source>
</evidence>
<dbReference type="InterPro" id="IPR022775">
    <property type="entry name" value="AP_mu_sigma_su"/>
</dbReference>
<gene>
    <name evidence="22" type="primary">AP1M2</name>
</gene>
<dbReference type="InterPro" id="IPR050431">
    <property type="entry name" value="Adaptor_comp_med_subunit"/>
</dbReference>
<feature type="transmembrane region" description="Helical" evidence="20">
    <location>
        <begin position="426"/>
        <end position="445"/>
    </location>
</feature>
<evidence type="ECO:0000313" key="23">
    <source>
        <dbReference type="Proteomes" id="UP000314981"/>
    </source>
</evidence>
<dbReference type="InterPro" id="IPR018240">
    <property type="entry name" value="Clathrin_mu_CS"/>
</dbReference>
<dbReference type="PROSITE" id="PS00991">
    <property type="entry name" value="CLAT_ADAPTOR_M_2"/>
    <property type="match status" value="1"/>
</dbReference>
<dbReference type="Gene3D" id="2.60.40.1170">
    <property type="entry name" value="Mu homology domain, subdomain B"/>
    <property type="match status" value="3"/>
</dbReference>
<evidence type="ECO:0000256" key="18">
    <source>
        <dbReference type="ARBA" id="ARBA00082855"/>
    </source>
</evidence>
<dbReference type="GO" id="GO:0030665">
    <property type="term" value="C:clathrin-coated vesicle membrane"/>
    <property type="evidence" value="ECO:0007669"/>
    <property type="project" value="UniProtKB-SubCell"/>
</dbReference>